<dbReference type="InterPro" id="IPR000014">
    <property type="entry name" value="PAS"/>
</dbReference>
<protein>
    <submittedName>
        <fullName evidence="4">Putative PAS/PAC sensor protein</fullName>
    </submittedName>
</protein>
<dbReference type="InterPro" id="IPR052020">
    <property type="entry name" value="Cyclic_di-GMP/3'3'-cGAMP_PDE"/>
</dbReference>
<feature type="transmembrane region" description="Helical" evidence="1">
    <location>
        <begin position="20"/>
        <end position="37"/>
    </location>
</feature>
<dbReference type="KEGG" id="dol:Dole_1421"/>
<feature type="domain" description="PAS" evidence="2">
    <location>
        <begin position="196"/>
        <end position="253"/>
    </location>
</feature>
<dbReference type="CDD" id="cd00130">
    <property type="entry name" value="PAS"/>
    <property type="match status" value="1"/>
</dbReference>
<dbReference type="STRING" id="96561.Dole_1421"/>
<feature type="domain" description="HD-GYP" evidence="3">
    <location>
        <begin position="326"/>
        <end position="535"/>
    </location>
</feature>
<dbReference type="GO" id="GO:0006355">
    <property type="term" value="P:regulation of DNA-templated transcription"/>
    <property type="evidence" value="ECO:0007669"/>
    <property type="project" value="InterPro"/>
</dbReference>
<name>A8ZYX0_DESOH</name>
<dbReference type="SUPFAM" id="SSF109604">
    <property type="entry name" value="HD-domain/PDEase-like"/>
    <property type="match status" value="1"/>
</dbReference>
<dbReference type="InterPro" id="IPR013767">
    <property type="entry name" value="PAS_fold"/>
</dbReference>
<keyword evidence="1" id="KW-1133">Transmembrane helix</keyword>
<feature type="transmembrane region" description="Helical" evidence="1">
    <location>
        <begin position="127"/>
        <end position="147"/>
    </location>
</feature>
<organism evidence="4 5">
    <name type="scientific">Desulfosudis oleivorans (strain DSM 6200 / JCM 39069 / Hxd3)</name>
    <name type="common">Desulfococcus oleovorans</name>
    <dbReference type="NCBI Taxonomy" id="96561"/>
    <lineage>
        <taxon>Bacteria</taxon>
        <taxon>Pseudomonadati</taxon>
        <taxon>Thermodesulfobacteriota</taxon>
        <taxon>Desulfobacteria</taxon>
        <taxon>Desulfobacterales</taxon>
        <taxon>Desulfosudaceae</taxon>
        <taxon>Desulfosudis</taxon>
    </lineage>
</organism>
<dbReference type="InterPro" id="IPR037522">
    <property type="entry name" value="HD_GYP_dom"/>
</dbReference>
<dbReference type="Pfam" id="PF13487">
    <property type="entry name" value="HD_5"/>
    <property type="match status" value="1"/>
</dbReference>
<dbReference type="InterPro" id="IPR003607">
    <property type="entry name" value="HD/PDEase_dom"/>
</dbReference>
<reference evidence="4 5" key="1">
    <citation type="submission" date="2007-10" db="EMBL/GenBank/DDBJ databases">
        <title>Complete sequence of Desulfococcus oleovorans Hxd3.</title>
        <authorList>
            <consortium name="US DOE Joint Genome Institute"/>
            <person name="Copeland A."/>
            <person name="Lucas S."/>
            <person name="Lapidus A."/>
            <person name="Barry K."/>
            <person name="Glavina del Rio T."/>
            <person name="Dalin E."/>
            <person name="Tice H."/>
            <person name="Pitluck S."/>
            <person name="Kiss H."/>
            <person name="Brettin T."/>
            <person name="Bruce D."/>
            <person name="Detter J.C."/>
            <person name="Han C."/>
            <person name="Schmutz J."/>
            <person name="Larimer F."/>
            <person name="Land M."/>
            <person name="Hauser L."/>
            <person name="Kyrpides N."/>
            <person name="Kim E."/>
            <person name="Wawrik B."/>
            <person name="Richardson P."/>
        </authorList>
    </citation>
    <scope>NUCLEOTIDE SEQUENCE [LARGE SCALE GENOMIC DNA]</scope>
    <source>
        <strain evidence="5">DSM 6200 / JCM 39069 / Hxd3</strain>
    </source>
</reference>
<dbReference type="NCBIfam" id="TIGR00229">
    <property type="entry name" value="sensory_box"/>
    <property type="match status" value="1"/>
</dbReference>
<keyword evidence="5" id="KW-1185">Reference proteome</keyword>
<dbReference type="Gene3D" id="3.30.450.20">
    <property type="entry name" value="PAS domain"/>
    <property type="match status" value="1"/>
</dbReference>
<dbReference type="PANTHER" id="PTHR45228">
    <property type="entry name" value="CYCLIC DI-GMP PHOSPHODIESTERASE TM_0186-RELATED"/>
    <property type="match status" value="1"/>
</dbReference>
<proteinExistence type="predicted"/>
<dbReference type="InterPro" id="IPR035965">
    <property type="entry name" value="PAS-like_dom_sf"/>
</dbReference>
<dbReference type="PROSITE" id="PS51832">
    <property type="entry name" value="HD_GYP"/>
    <property type="match status" value="1"/>
</dbReference>
<dbReference type="AlphaFoldDB" id="A8ZYX0"/>
<dbReference type="EMBL" id="CP000859">
    <property type="protein sequence ID" value="ABW67225.1"/>
    <property type="molecule type" value="Genomic_DNA"/>
</dbReference>
<dbReference type="Pfam" id="PF00989">
    <property type="entry name" value="PAS"/>
    <property type="match status" value="1"/>
</dbReference>
<keyword evidence="1" id="KW-0472">Membrane</keyword>
<feature type="transmembrane region" description="Helical" evidence="1">
    <location>
        <begin position="105"/>
        <end position="122"/>
    </location>
</feature>
<dbReference type="Proteomes" id="UP000008561">
    <property type="component" value="Chromosome"/>
</dbReference>
<feature type="transmembrane region" description="Helical" evidence="1">
    <location>
        <begin position="49"/>
        <end position="68"/>
    </location>
</feature>
<feature type="transmembrane region" description="Helical" evidence="1">
    <location>
        <begin position="80"/>
        <end position="99"/>
    </location>
</feature>
<dbReference type="PROSITE" id="PS50112">
    <property type="entry name" value="PAS"/>
    <property type="match status" value="1"/>
</dbReference>
<feature type="transmembrane region" description="Helical" evidence="1">
    <location>
        <begin position="159"/>
        <end position="177"/>
    </location>
</feature>
<evidence type="ECO:0000313" key="5">
    <source>
        <dbReference type="Proteomes" id="UP000008561"/>
    </source>
</evidence>
<evidence type="ECO:0000259" key="3">
    <source>
        <dbReference type="PROSITE" id="PS51832"/>
    </source>
</evidence>
<dbReference type="SMART" id="SM00471">
    <property type="entry name" value="HDc"/>
    <property type="match status" value="1"/>
</dbReference>
<dbReference type="RefSeq" id="WP_012174841.1">
    <property type="nucleotide sequence ID" value="NC_009943.1"/>
</dbReference>
<evidence type="ECO:0000256" key="1">
    <source>
        <dbReference type="SAM" id="Phobius"/>
    </source>
</evidence>
<keyword evidence="1" id="KW-0812">Transmembrane</keyword>
<dbReference type="HOGENOM" id="CLU_508742_0_0_7"/>
<gene>
    <name evidence="4" type="ordered locus">Dole_1421</name>
</gene>
<dbReference type="OrthoDB" id="9764337at2"/>
<dbReference type="eggNOG" id="COG3437">
    <property type="taxonomic scope" value="Bacteria"/>
</dbReference>
<evidence type="ECO:0000313" key="4">
    <source>
        <dbReference type="EMBL" id="ABW67225.1"/>
    </source>
</evidence>
<evidence type="ECO:0000259" key="2">
    <source>
        <dbReference type="PROSITE" id="PS50112"/>
    </source>
</evidence>
<dbReference type="SUPFAM" id="SSF55785">
    <property type="entry name" value="PYP-like sensor domain (PAS domain)"/>
    <property type="match status" value="1"/>
</dbReference>
<dbReference type="SMART" id="SM00091">
    <property type="entry name" value="PAS"/>
    <property type="match status" value="1"/>
</dbReference>
<dbReference type="Gene3D" id="1.10.3210.10">
    <property type="entry name" value="Hypothetical protein af1432"/>
    <property type="match status" value="1"/>
</dbReference>
<sequence>MMPEPTGATAAAQRIRKRHFLMSAASYLIIGMLLVYVQQSHILDITPILLYTLLAAALTVNIAFYVVISTGLNTRLNDPSLTLAQVITAIALLMALTYVAIELKGLILTGYLLIFLFGTFYLQVHQFLILTIFAAAGHGLVILLLAFSPGRPIHLQTELMYWVALVAILPCFAVLCGDVSRLRKRSYATHRQLKTSEARYRGLHDNMTDASVLLDLQGRILTANAAFLAIVGIQDVRNLSRYPFVDLLHPEDRLAWQRQLGAVDRADRTSMAYLKIIDRDEQVREMECKTSFVGEAGDVTGLLMTLRDMRITRKLKTQIADSYKELEQAKSFTILGLAKLTEFRDKNTGDHLERIRGYTRILATQLATLPNYADHITDRYINDISVSSVLHDIGKVGMPDTILFKPGPLTSEEFEIIKQHALLGGEAIEKTEGLIQGESFLNLGKIIAYCHHERWDGSGYPMGLAGEEIPLAARIVALADVYDALTTRRVYKDAIPHEAARAIIVAEKGRHFDPDVVDAFCACDDQVRDLARKAG</sequence>
<accession>A8ZYX0</accession>
<dbReference type="CDD" id="cd00077">
    <property type="entry name" value="HDc"/>
    <property type="match status" value="1"/>
</dbReference>
<dbReference type="PANTHER" id="PTHR45228:SF5">
    <property type="entry name" value="CYCLIC DI-GMP PHOSPHODIESTERASE VC_1348-RELATED"/>
    <property type="match status" value="1"/>
</dbReference>